<dbReference type="EMBL" id="CP022603">
    <property type="protein sequence ID" value="ASV84308.1"/>
    <property type="molecule type" value="Genomic_DNA"/>
</dbReference>
<dbReference type="Proteomes" id="UP000215256">
    <property type="component" value="Chromosome 2"/>
</dbReference>
<gene>
    <name evidence="1" type="ORF">CES85_5102</name>
</gene>
<reference evidence="1 2" key="1">
    <citation type="submission" date="2017-07" db="EMBL/GenBank/DDBJ databases">
        <title>Phylogenetic study on the rhizospheric bacterium Ochrobactrum sp. A44.</title>
        <authorList>
            <person name="Krzyzanowska D.M."/>
            <person name="Ossowicki A."/>
            <person name="Rajewska M."/>
            <person name="Maciag T."/>
            <person name="Kaczynski Z."/>
            <person name="Czerwicka M."/>
            <person name="Jafra S."/>
        </authorList>
    </citation>
    <scope>NUCLEOTIDE SEQUENCE [LARGE SCALE GENOMIC DNA]</scope>
    <source>
        <strain evidence="1 2">A44</strain>
    </source>
</reference>
<evidence type="ECO:0000313" key="1">
    <source>
        <dbReference type="EMBL" id="ASV84308.1"/>
    </source>
</evidence>
<organism evidence="1 2">
    <name type="scientific">Ochrobactrum quorumnocens</name>
    <dbReference type="NCBI Taxonomy" id="271865"/>
    <lineage>
        <taxon>Bacteria</taxon>
        <taxon>Pseudomonadati</taxon>
        <taxon>Pseudomonadota</taxon>
        <taxon>Alphaproteobacteria</taxon>
        <taxon>Hyphomicrobiales</taxon>
        <taxon>Brucellaceae</taxon>
        <taxon>Brucella/Ochrobactrum group</taxon>
        <taxon>Ochrobactrum</taxon>
    </lineage>
</organism>
<proteinExistence type="predicted"/>
<name>A0A248UC91_9HYPH</name>
<dbReference type="AlphaFoldDB" id="A0A248UC91"/>
<sequence length="73" mass="8096">MDEAELESARLPIGGCAGSHRRGLQSGTYRSSLTRGFELVFAQMLINPATLAGHNVDYNEAFEQFHLYLLPQV</sequence>
<protein>
    <submittedName>
        <fullName evidence="1">Uncharacterized protein</fullName>
    </submittedName>
</protein>
<accession>A0A248UC91</accession>
<dbReference type="KEGG" id="och:CES85_5102"/>
<evidence type="ECO:0000313" key="2">
    <source>
        <dbReference type="Proteomes" id="UP000215256"/>
    </source>
</evidence>